<dbReference type="Pfam" id="PF13193">
    <property type="entry name" value="AMP-binding_C"/>
    <property type="match status" value="1"/>
</dbReference>
<reference evidence="4" key="1">
    <citation type="submission" date="2023-07" db="EMBL/GenBank/DDBJ databases">
        <title>Sorghum-associated microbial communities from plants grown in Nebraska, USA.</title>
        <authorList>
            <person name="Schachtman D."/>
        </authorList>
    </citation>
    <scope>NUCLEOTIDE SEQUENCE</scope>
    <source>
        <strain evidence="4">DS1061</strain>
    </source>
</reference>
<dbReference type="PROSITE" id="PS00455">
    <property type="entry name" value="AMP_BINDING"/>
    <property type="match status" value="1"/>
</dbReference>
<dbReference type="InterPro" id="IPR009081">
    <property type="entry name" value="PP-bd_ACP"/>
</dbReference>
<dbReference type="GO" id="GO:0044550">
    <property type="term" value="P:secondary metabolite biosynthetic process"/>
    <property type="evidence" value="ECO:0007669"/>
    <property type="project" value="TreeGrafter"/>
</dbReference>
<dbReference type="SMART" id="SM00823">
    <property type="entry name" value="PKS_PP"/>
    <property type="match status" value="1"/>
</dbReference>
<dbReference type="SUPFAM" id="SSF56801">
    <property type="entry name" value="Acetyl-CoA synthetase-like"/>
    <property type="match status" value="1"/>
</dbReference>
<dbReference type="SUPFAM" id="SSF47336">
    <property type="entry name" value="ACP-like"/>
    <property type="match status" value="1"/>
</dbReference>
<dbReference type="AlphaFoldDB" id="A0AB73IHY4"/>
<dbReference type="Pfam" id="PF00501">
    <property type="entry name" value="AMP-binding"/>
    <property type="match status" value="1"/>
</dbReference>
<dbReference type="InterPro" id="IPR023213">
    <property type="entry name" value="CAT-like_dom_sf"/>
</dbReference>
<dbReference type="InterPro" id="IPR036736">
    <property type="entry name" value="ACP-like_sf"/>
</dbReference>
<keyword evidence="2" id="KW-0597">Phosphoprotein</keyword>
<evidence type="ECO:0000256" key="2">
    <source>
        <dbReference type="ARBA" id="ARBA00022553"/>
    </source>
</evidence>
<dbReference type="Pfam" id="PF00550">
    <property type="entry name" value="PP-binding"/>
    <property type="match status" value="1"/>
</dbReference>
<keyword evidence="1" id="KW-0596">Phosphopantetheine</keyword>
<dbReference type="Pfam" id="PF00668">
    <property type="entry name" value="Condensation"/>
    <property type="match status" value="1"/>
</dbReference>
<dbReference type="InterPro" id="IPR020806">
    <property type="entry name" value="PKS_PP-bd"/>
</dbReference>
<organism evidence="4 5">
    <name type="scientific">Paraburkholderia caledonica</name>
    <dbReference type="NCBI Taxonomy" id="134536"/>
    <lineage>
        <taxon>Bacteria</taxon>
        <taxon>Pseudomonadati</taxon>
        <taxon>Pseudomonadota</taxon>
        <taxon>Betaproteobacteria</taxon>
        <taxon>Burkholderiales</taxon>
        <taxon>Burkholderiaceae</taxon>
        <taxon>Paraburkholderia</taxon>
    </lineage>
</organism>
<dbReference type="GO" id="GO:0031177">
    <property type="term" value="F:phosphopantetheine binding"/>
    <property type="evidence" value="ECO:0007669"/>
    <property type="project" value="InterPro"/>
</dbReference>
<dbReference type="GO" id="GO:0005737">
    <property type="term" value="C:cytoplasm"/>
    <property type="evidence" value="ECO:0007669"/>
    <property type="project" value="TreeGrafter"/>
</dbReference>
<dbReference type="RefSeq" id="WP_392394921.1">
    <property type="nucleotide sequence ID" value="NZ_JAURTK010000006.1"/>
</dbReference>
<sequence>MKSASFESVEVAGELVAAGLTLSSHAGRLRYAGPAGALTDALRTRALASREALVERLVDAQCMLTPPSATQARIYAANALTFAPGAYLVPLAWRIEGSFDAERALACARALAARHDALRQAFQRVGGHLVAVVSAHVEPDFAALSAWTHGGEVSVDPVRAALDAEATRPFDVASAPLWRIRVVHGRDGNCHLLWVLHHLVCDEYASAQLVDEFARLYRAGESQVPARSVAAYREYVLWQRARWTHADTVDRLDTCLRRLRGTISDTTLPLRASPQVADRAAACVSLVLRREVGAAVERAARALRVTEFSYLLASFTMLLAYYQRGPAVAVVIPVTARLDDRFLDVIGPAQQLAVIAATIDGDRTFATLCEEIAAQVQEAFEPDYPPIEAVLSGLATGGGGKRAALPEVMFVKAAPARALALDDVGCAPVPLRNAHAKTTLLACTSRDGDALRLTFEYRPSLIEPRITQCLLDDYAALIERCSGDASTSRRQLSDALAQRCRASLRPAPTTRSIVDRFDEAVHARPNGLALRGACDVTYASLSRFADRIRARLPDSARDERRACVAVWGRMSARMIAAMLALMRAGHGIAPFDASLPAQRIAAVCRRDRIGTVLLCDSDLSEHAAVVAADASVRIVAIDNEMPETATASDTGTQPRLAGAASAPLHPESLAYVMYTSGSTGEPKGVCVSHRAFDAFVQWAVRALDLRRLNGFNVLTHASFDVSLFEVFAPLAAGCPLFLDDGGNYRDRLRAAGRGGIAAVPSVLHAALASDGFPAAATHLFVAGEPFSPALGALLAAVAPQLQVWNLYGPTEAVIYASASRIDGKNDVSIGVPRDGLRCYVLREDWTLLPKGGVGELAIGGLVAREYLGMPSLTAMRFVPDPFAPEPGARMYLTGDLARVDGNGQLEYVGRRDRQIKHFGVRIEPEEVERVLVAHPVVTAAVVQLDRSTSGGALLVAAVEAPDRPDLEHSLRQHCHARLPRAMTPQRFIRFDALPRTPAGKLDAAALASRPEWHTVAPDETRSDRSSMTETERMLSAIWTAALGHEQFDVHTNFFEAGGHSLALLAVHDGLARMCAAPPPLIDLFAYPTIAQLADRLDPRRRIALEDRWDAAARRAANQRTARLRHRMKHGKDGAA</sequence>
<evidence type="ECO:0000313" key="5">
    <source>
        <dbReference type="Proteomes" id="UP001229486"/>
    </source>
</evidence>
<dbReference type="PANTHER" id="PTHR45527:SF1">
    <property type="entry name" value="FATTY ACID SYNTHASE"/>
    <property type="match status" value="1"/>
</dbReference>
<dbReference type="Gene3D" id="1.10.1200.10">
    <property type="entry name" value="ACP-like"/>
    <property type="match status" value="1"/>
</dbReference>
<dbReference type="GO" id="GO:0043041">
    <property type="term" value="P:amino acid activation for nonribosomal peptide biosynthetic process"/>
    <property type="evidence" value="ECO:0007669"/>
    <property type="project" value="TreeGrafter"/>
</dbReference>
<proteinExistence type="predicted"/>
<evidence type="ECO:0000313" key="4">
    <source>
        <dbReference type="EMBL" id="MDP9649641.1"/>
    </source>
</evidence>
<dbReference type="Gene3D" id="3.30.559.30">
    <property type="entry name" value="Nonribosomal peptide synthetase, condensation domain"/>
    <property type="match status" value="1"/>
</dbReference>
<dbReference type="InterPro" id="IPR000873">
    <property type="entry name" value="AMP-dep_synth/lig_dom"/>
</dbReference>
<gene>
    <name evidence="4" type="ORF">J2793_005108</name>
</gene>
<dbReference type="InterPro" id="IPR045851">
    <property type="entry name" value="AMP-bd_C_sf"/>
</dbReference>
<evidence type="ECO:0000256" key="1">
    <source>
        <dbReference type="ARBA" id="ARBA00022450"/>
    </source>
</evidence>
<dbReference type="Gene3D" id="3.30.300.30">
    <property type="match status" value="1"/>
</dbReference>
<protein>
    <submittedName>
        <fullName evidence="4">Amino acid adenylation domain-containing protein</fullName>
    </submittedName>
</protein>
<dbReference type="GO" id="GO:0003824">
    <property type="term" value="F:catalytic activity"/>
    <property type="evidence" value="ECO:0007669"/>
    <property type="project" value="InterPro"/>
</dbReference>
<comment type="caution">
    <text evidence="4">The sequence shown here is derived from an EMBL/GenBank/DDBJ whole genome shotgun (WGS) entry which is preliminary data.</text>
</comment>
<feature type="domain" description="Carrier" evidence="3">
    <location>
        <begin position="1025"/>
        <end position="1100"/>
    </location>
</feature>
<accession>A0AB73IHY4</accession>
<evidence type="ECO:0000259" key="3">
    <source>
        <dbReference type="PROSITE" id="PS50075"/>
    </source>
</evidence>
<dbReference type="Proteomes" id="UP001229486">
    <property type="component" value="Unassembled WGS sequence"/>
</dbReference>
<dbReference type="InterPro" id="IPR042099">
    <property type="entry name" value="ANL_N_sf"/>
</dbReference>
<dbReference type="PROSITE" id="PS50075">
    <property type="entry name" value="CARRIER"/>
    <property type="match status" value="1"/>
</dbReference>
<dbReference type="Gene3D" id="3.40.50.12780">
    <property type="entry name" value="N-terminal domain of ligase-like"/>
    <property type="match status" value="1"/>
</dbReference>
<dbReference type="InterPro" id="IPR025110">
    <property type="entry name" value="AMP-bd_C"/>
</dbReference>
<dbReference type="InterPro" id="IPR001242">
    <property type="entry name" value="Condensation_dom"/>
</dbReference>
<dbReference type="EMBL" id="JAURTK010000006">
    <property type="protein sequence ID" value="MDP9649641.1"/>
    <property type="molecule type" value="Genomic_DNA"/>
</dbReference>
<dbReference type="CDD" id="cd05930">
    <property type="entry name" value="A_NRPS"/>
    <property type="match status" value="1"/>
</dbReference>
<name>A0AB73IHY4_9BURK</name>
<dbReference type="PANTHER" id="PTHR45527">
    <property type="entry name" value="NONRIBOSOMAL PEPTIDE SYNTHETASE"/>
    <property type="match status" value="1"/>
</dbReference>
<dbReference type="SUPFAM" id="SSF52777">
    <property type="entry name" value="CoA-dependent acyltransferases"/>
    <property type="match status" value="2"/>
</dbReference>
<dbReference type="InterPro" id="IPR020845">
    <property type="entry name" value="AMP-binding_CS"/>
</dbReference>
<dbReference type="Gene3D" id="3.30.559.10">
    <property type="entry name" value="Chloramphenicol acetyltransferase-like domain"/>
    <property type="match status" value="1"/>
</dbReference>